<feature type="domain" description="DUF4007" evidence="1">
    <location>
        <begin position="12"/>
        <end position="292"/>
    </location>
</feature>
<evidence type="ECO:0000259" key="1">
    <source>
        <dbReference type="Pfam" id="PF13182"/>
    </source>
</evidence>
<dbReference type="RefSeq" id="WP_277867908.1">
    <property type="nucleotide sequence ID" value="NZ_JAKKUT010000006.1"/>
</dbReference>
<reference evidence="2" key="1">
    <citation type="journal article" date="2022" name="Genome Biol. Evol.">
        <title>A New Gene Family Diagnostic for Intracellular Biomineralization of Amorphous Ca Carbonates by Cyanobacteria.</title>
        <authorList>
            <person name="Benzerara K."/>
            <person name="Duprat E."/>
            <person name="Bitard-Feildel T."/>
            <person name="Caumes G."/>
            <person name="Cassier-Chauvat C."/>
            <person name="Chauvat F."/>
            <person name="Dezi M."/>
            <person name="Diop S.I."/>
            <person name="Gaschignard G."/>
            <person name="Gorgen S."/>
            <person name="Gugger M."/>
            <person name="Lopez-Garcia P."/>
            <person name="Millet M."/>
            <person name="Skouri-Panet F."/>
            <person name="Moreira D."/>
            <person name="Callebaut I."/>
        </authorList>
    </citation>
    <scope>NUCLEOTIDE SEQUENCE</scope>
    <source>
        <strain evidence="2">G9</strain>
    </source>
</reference>
<dbReference type="InterPro" id="IPR025248">
    <property type="entry name" value="DUF4007"/>
</dbReference>
<reference evidence="2" key="2">
    <citation type="submission" date="2022-01" db="EMBL/GenBank/DDBJ databases">
        <authorList>
            <person name="Zivanovic Y."/>
            <person name="Moreira D."/>
            <person name="Lopez-Garcia P."/>
        </authorList>
    </citation>
    <scope>NUCLEOTIDE SEQUENCE</scope>
    <source>
        <strain evidence="2">G9</strain>
    </source>
</reference>
<keyword evidence="3" id="KW-1185">Reference proteome</keyword>
<name>A0ABT6F2A7_9SYNE</name>
<organism evidence="2 3">
    <name type="scientific">Candidatus Synechococcus calcipolaris G9</name>
    <dbReference type="NCBI Taxonomy" id="1497997"/>
    <lineage>
        <taxon>Bacteria</taxon>
        <taxon>Bacillati</taxon>
        <taxon>Cyanobacteriota</taxon>
        <taxon>Cyanophyceae</taxon>
        <taxon>Synechococcales</taxon>
        <taxon>Synechococcaceae</taxon>
        <taxon>Synechococcus</taxon>
    </lineage>
</organism>
<accession>A0ABT6F2A7</accession>
<sequence>MNKARVPSLSVFARHETFHPRFGWLKKGFDGACRNPNIFLDDDATVQLGVGKNMVRSIRYWCNAFGLLEDDKPTEFGKALLGKWDPYLEDPASLWLLHWQLLQPPCYATAWSFVFNHFNKLEFTYGDLFHELGEYRDRTITRIADSSLKKDVSCILRMYTEQPTKASSGEESLDCPFTELRLIQLAGDTRHYVFHIGPKQNLPAEVIVYAALVFAHQMYPTARTIPVSNLLYDPGSPGVIFKINEAAICDAIDRVKHQFKELSWADAAGKLQFNFRTADICNLALDILKAYYDEHQGKAA</sequence>
<gene>
    <name evidence="2" type="ORF">L3556_13705</name>
</gene>
<evidence type="ECO:0000313" key="2">
    <source>
        <dbReference type="EMBL" id="MDG2991979.1"/>
    </source>
</evidence>
<protein>
    <submittedName>
        <fullName evidence="2">DUF4007 family protein</fullName>
    </submittedName>
</protein>
<proteinExistence type="predicted"/>
<dbReference type="EMBL" id="JAKKUT010000006">
    <property type="protein sequence ID" value="MDG2991979.1"/>
    <property type="molecule type" value="Genomic_DNA"/>
</dbReference>
<dbReference type="Proteomes" id="UP001154265">
    <property type="component" value="Unassembled WGS sequence"/>
</dbReference>
<dbReference type="Pfam" id="PF13182">
    <property type="entry name" value="DUF4007"/>
    <property type="match status" value="1"/>
</dbReference>
<comment type="caution">
    <text evidence="2">The sequence shown here is derived from an EMBL/GenBank/DDBJ whole genome shotgun (WGS) entry which is preliminary data.</text>
</comment>
<evidence type="ECO:0000313" key="3">
    <source>
        <dbReference type="Proteomes" id="UP001154265"/>
    </source>
</evidence>